<evidence type="ECO:0000313" key="3">
    <source>
        <dbReference type="Proteomes" id="UP000705867"/>
    </source>
</evidence>
<feature type="domain" description="Helix-turn-helix" evidence="1">
    <location>
        <begin position="4"/>
        <end position="54"/>
    </location>
</feature>
<dbReference type="AlphaFoldDB" id="A0A953SDR6"/>
<comment type="caution">
    <text evidence="2">The sequence shown here is derived from an EMBL/GenBank/DDBJ whole genome shotgun (WGS) entry which is preliminary data.</text>
</comment>
<dbReference type="Gene3D" id="1.10.1660.10">
    <property type="match status" value="1"/>
</dbReference>
<dbReference type="GO" id="GO:0003677">
    <property type="term" value="F:DNA binding"/>
    <property type="evidence" value="ECO:0007669"/>
    <property type="project" value="InterPro"/>
</dbReference>
<dbReference type="EMBL" id="JAIOIV010000148">
    <property type="protein sequence ID" value="MBZ0158320.1"/>
    <property type="molecule type" value="Genomic_DNA"/>
</dbReference>
<proteinExistence type="predicted"/>
<dbReference type="NCBIfam" id="TIGR01764">
    <property type="entry name" value="excise"/>
    <property type="match status" value="1"/>
</dbReference>
<dbReference type="Proteomes" id="UP000705867">
    <property type="component" value="Unassembled WGS sequence"/>
</dbReference>
<organism evidence="2 3">
    <name type="scientific">Candidatus Nitrobium versatile</name>
    <dbReference type="NCBI Taxonomy" id="2884831"/>
    <lineage>
        <taxon>Bacteria</taxon>
        <taxon>Pseudomonadati</taxon>
        <taxon>Nitrospirota</taxon>
        <taxon>Nitrospiria</taxon>
        <taxon>Nitrospirales</taxon>
        <taxon>Nitrospiraceae</taxon>
        <taxon>Candidatus Nitrobium</taxon>
    </lineage>
</organism>
<reference evidence="2" key="2">
    <citation type="submission" date="2021-08" db="EMBL/GenBank/DDBJ databases">
        <authorList>
            <person name="Dalcin Martins P."/>
        </authorList>
    </citation>
    <scope>NUCLEOTIDE SEQUENCE</scope>
    <source>
        <strain evidence="2">MAG_39</strain>
    </source>
</reference>
<sequence>MEKYFNISQLAKYLKVTEPAVQHLLREGKVPAIKTPSNVYIFKKNDIDEWLREKKRKVHDLIEKQEVL</sequence>
<dbReference type="Pfam" id="PF12728">
    <property type="entry name" value="HTH_17"/>
    <property type="match status" value="1"/>
</dbReference>
<dbReference type="InterPro" id="IPR010093">
    <property type="entry name" value="SinI_DNA-bd"/>
</dbReference>
<evidence type="ECO:0000313" key="2">
    <source>
        <dbReference type="EMBL" id="MBZ0158320.1"/>
    </source>
</evidence>
<protein>
    <submittedName>
        <fullName evidence="2">Helix-turn-helix domain-containing protein</fullName>
    </submittedName>
</protein>
<dbReference type="InterPro" id="IPR041657">
    <property type="entry name" value="HTH_17"/>
</dbReference>
<accession>A0A953SDR6</accession>
<gene>
    <name evidence="2" type="ORF">K8I29_19155</name>
</gene>
<dbReference type="SUPFAM" id="SSF46955">
    <property type="entry name" value="Putative DNA-binding domain"/>
    <property type="match status" value="1"/>
</dbReference>
<evidence type="ECO:0000259" key="1">
    <source>
        <dbReference type="Pfam" id="PF12728"/>
    </source>
</evidence>
<name>A0A953SDR6_9BACT</name>
<reference evidence="2" key="1">
    <citation type="journal article" date="2021" name="bioRxiv">
        <title>Unraveling nitrogen, sulfur and carbon metabolic pathways and microbial community transcriptional responses to substrate deprivation and toxicity stresses in a bioreactor mimicking anoxic brackish coastal sediment conditions.</title>
        <authorList>
            <person name="Martins P.D."/>
            <person name="Echeveste M.J."/>
            <person name="Arshad A."/>
            <person name="Kurth J."/>
            <person name="Ouboter H."/>
            <person name="Jetten M.S.M."/>
            <person name="Welte C.U."/>
        </authorList>
    </citation>
    <scope>NUCLEOTIDE SEQUENCE</scope>
    <source>
        <strain evidence="2">MAG_39</strain>
    </source>
</reference>
<dbReference type="InterPro" id="IPR009061">
    <property type="entry name" value="DNA-bd_dom_put_sf"/>
</dbReference>